<keyword evidence="8" id="KW-0573">Peptidoglycan synthesis</keyword>
<proteinExistence type="inferred from homology"/>
<dbReference type="GO" id="GO:0008360">
    <property type="term" value="P:regulation of cell shape"/>
    <property type="evidence" value="ECO:0007669"/>
    <property type="project" value="UniProtKB-KW"/>
</dbReference>
<comment type="subcellular location">
    <subcellularLocation>
        <location evidence="1">Cytoplasm</location>
    </subcellularLocation>
</comment>
<keyword evidence="3" id="KW-0963">Cytoplasm</keyword>
<dbReference type="InterPro" id="IPR013815">
    <property type="entry name" value="ATP_grasp_subdomain_1"/>
</dbReference>
<organism evidence="9">
    <name type="scientific">Cyprideis torosa</name>
    <dbReference type="NCBI Taxonomy" id="163714"/>
    <lineage>
        <taxon>Eukaryota</taxon>
        <taxon>Metazoa</taxon>
        <taxon>Ecdysozoa</taxon>
        <taxon>Arthropoda</taxon>
        <taxon>Crustacea</taxon>
        <taxon>Oligostraca</taxon>
        <taxon>Ostracoda</taxon>
        <taxon>Podocopa</taxon>
        <taxon>Podocopida</taxon>
        <taxon>Cytherocopina</taxon>
        <taxon>Cytheroidea</taxon>
        <taxon>Cytherideidae</taxon>
        <taxon>Cyprideis</taxon>
    </lineage>
</organism>
<dbReference type="InterPro" id="IPR011761">
    <property type="entry name" value="ATP-grasp"/>
</dbReference>
<evidence type="ECO:0000256" key="5">
    <source>
        <dbReference type="ARBA" id="ARBA00022741"/>
    </source>
</evidence>
<dbReference type="GO" id="GO:0008716">
    <property type="term" value="F:D-alanine-D-alanine ligase activity"/>
    <property type="evidence" value="ECO:0007669"/>
    <property type="project" value="InterPro"/>
</dbReference>
<accession>A0A7R8ZWM9</accession>
<dbReference type="EMBL" id="OB719417">
    <property type="protein sequence ID" value="CAD7239232.1"/>
    <property type="molecule type" value="Genomic_DNA"/>
</dbReference>
<evidence type="ECO:0000256" key="1">
    <source>
        <dbReference type="ARBA" id="ARBA00004496"/>
    </source>
</evidence>
<evidence type="ECO:0000256" key="2">
    <source>
        <dbReference type="ARBA" id="ARBA00010871"/>
    </source>
</evidence>
<dbReference type="PANTHER" id="PTHR23132:SF23">
    <property type="entry name" value="D-ALANINE--D-ALANINE LIGASE B"/>
    <property type="match status" value="1"/>
</dbReference>
<dbReference type="GO" id="GO:0046872">
    <property type="term" value="F:metal ion binding"/>
    <property type="evidence" value="ECO:0007669"/>
    <property type="project" value="InterPro"/>
</dbReference>
<keyword evidence="6" id="KW-0067">ATP-binding</keyword>
<reference evidence="9" key="1">
    <citation type="submission" date="2020-11" db="EMBL/GenBank/DDBJ databases">
        <authorList>
            <person name="Tran Van P."/>
        </authorList>
    </citation>
    <scope>NUCLEOTIDE SEQUENCE</scope>
</reference>
<evidence type="ECO:0000256" key="4">
    <source>
        <dbReference type="ARBA" id="ARBA00022598"/>
    </source>
</evidence>
<comment type="similarity">
    <text evidence="2">Belongs to the D-alanine--D-alanine ligase family.</text>
</comment>
<dbReference type="OrthoDB" id="7679175at2759"/>
<evidence type="ECO:0000256" key="3">
    <source>
        <dbReference type="ARBA" id="ARBA00022490"/>
    </source>
</evidence>
<name>A0A7R8ZWM9_9CRUS</name>
<dbReference type="PROSITE" id="PS50975">
    <property type="entry name" value="ATP_GRASP"/>
    <property type="match status" value="1"/>
</dbReference>
<dbReference type="PANTHER" id="PTHR23132">
    <property type="entry name" value="D-ALANINE--D-ALANINE LIGASE"/>
    <property type="match status" value="1"/>
</dbReference>
<dbReference type="PROSITE" id="PS00844">
    <property type="entry name" value="DALA_DALA_LIGASE_2"/>
    <property type="match status" value="1"/>
</dbReference>
<gene>
    <name evidence="9" type="ORF">CTOB1V02_LOCUS17047</name>
</gene>
<sequence>MKPPYVVKPVNEGSSFGVLIVGEDRSNPPQELYAADWPYGDTVMVERFVPGRELTCAVMGDVALGVTEIVSADGGWYDYEAKYAEGGSKHVLPADLLPNIYQKIQTLSLKAHEAIGCRGVSRSDFRLDDRVNGTGELIWLEVNTQPGMTPTSLLPELAQHAGHSFGEFLTWIVEDASCRR</sequence>
<keyword evidence="4" id="KW-0436">Ligase</keyword>
<protein>
    <submittedName>
        <fullName evidence="9">Uncharacterized protein</fullName>
    </submittedName>
</protein>
<dbReference type="Gene3D" id="3.30.470.20">
    <property type="entry name" value="ATP-grasp fold, B domain"/>
    <property type="match status" value="1"/>
</dbReference>
<evidence type="ECO:0000313" key="9">
    <source>
        <dbReference type="EMBL" id="CAD7239232.1"/>
    </source>
</evidence>
<dbReference type="InterPro" id="IPR011095">
    <property type="entry name" value="Dala_Dala_lig_C"/>
</dbReference>
<keyword evidence="5" id="KW-0547">Nucleotide-binding</keyword>
<dbReference type="GO" id="GO:0005524">
    <property type="term" value="F:ATP binding"/>
    <property type="evidence" value="ECO:0007669"/>
    <property type="project" value="UniProtKB-UniRule"/>
</dbReference>
<dbReference type="Pfam" id="PF07478">
    <property type="entry name" value="Dala_Dala_lig_C"/>
    <property type="match status" value="1"/>
</dbReference>
<dbReference type="GO" id="GO:0005737">
    <property type="term" value="C:cytoplasm"/>
    <property type="evidence" value="ECO:0007669"/>
    <property type="project" value="UniProtKB-SubCell"/>
</dbReference>
<evidence type="ECO:0000256" key="7">
    <source>
        <dbReference type="ARBA" id="ARBA00022960"/>
    </source>
</evidence>
<evidence type="ECO:0000256" key="8">
    <source>
        <dbReference type="ARBA" id="ARBA00022984"/>
    </source>
</evidence>
<evidence type="ECO:0000256" key="6">
    <source>
        <dbReference type="ARBA" id="ARBA00022840"/>
    </source>
</evidence>
<keyword evidence="7" id="KW-0133">Cell shape</keyword>
<dbReference type="Gene3D" id="3.30.1490.20">
    <property type="entry name" value="ATP-grasp fold, A domain"/>
    <property type="match status" value="1"/>
</dbReference>
<dbReference type="AlphaFoldDB" id="A0A7R8ZWM9"/>
<dbReference type="InterPro" id="IPR000291">
    <property type="entry name" value="D-Ala_lig_Van_CS"/>
</dbReference>
<dbReference type="SUPFAM" id="SSF56059">
    <property type="entry name" value="Glutathione synthetase ATP-binding domain-like"/>
    <property type="match status" value="1"/>
</dbReference>